<dbReference type="Proteomes" id="UP000239415">
    <property type="component" value="Unassembled WGS sequence"/>
</dbReference>
<feature type="compositionally biased region" description="Low complexity" evidence="1">
    <location>
        <begin position="119"/>
        <end position="128"/>
    </location>
</feature>
<keyword evidence="3" id="KW-1185">Reference proteome</keyword>
<dbReference type="RefSeq" id="WP_106316813.1">
    <property type="nucleotide sequence ID" value="NZ_BOMO01000042.1"/>
</dbReference>
<feature type="compositionally biased region" description="Basic and acidic residues" evidence="1">
    <location>
        <begin position="155"/>
        <end position="187"/>
    </location>
</feature>
<proteinExistence type="predicted"/>
<evidence type="ECO:0000256" key="1">
    <source>
        <dbReference type="SAM" id="MobiDB-lite"/>
    </source>
</evidence>
<dbReference type="EMBL" id="PVMZ01000003">
    <property type="protein sequence ID" value="PRX23645.1"/>
    <property type="molecule type" value="Genomic_DNA"/>
</dbReference>
<feature type="region of interest" description="Disordered" evidence="1">
    <location>
        <begin position="98"/>
        <end position="191"/>
    </location>
</feature>
<dbReference type="AlphaFoldDB" id="A0A2T0KJE2"/>
<comment type="caution">
    <text evidence="2">The sequence shown here is derived from an EMBL/GenBank/DDBJ whole genome shotgun (WGS) entry which is preliminary data.</text>
</comment>
<dbReference type="OrthoDB" id="3667154at2"/>
<feature type="compositionally biased region" description="Pro residues" evidence="1">
    <location>
        <begin position="106"/>
        <end position="118"/>
    </location>
</feature>
<accession>A0A2T0KJE2</accession>
<reference evidence="2 3" key="1">
    <citation type="submission" date="2018-03" db="EMBL/GenBank/DDBJ databases">
        <title>Genomic Encyclopedia of Archaeal and Bacterial Type Strains, Phase II (KMG-II): from individual species to whole genera.</title>
        <authorList>
            <person name="Goeker M."/>
        </authorList>
    </citation>
    <scope>NUCLEOTIDE SEQUENCE [LARGE SCALE GENOMIC DNA]</scope>
    <source>
        <strain evidence="2 3">DSM 43146</strain>
    </source>
</reference>
<protein>
    <submittedName>
        <fullName evidence="2">Uncharacterized protein</fullName>
    </submittedName>
</protein>
<evidence type="ECO:0000313" key="3">
    <source>
        <dbReference type="Proteomes" id="UP000239415"/>
    </source>
</evidence>
<organism evidence="2 3">
    <name type="scientific">Actinoplanes italicus</name>
    <dbReference type="NCBI Taxonomy" id="113567"/>
    <lineage>
        <taxon>Bacteria</taxon>
        <taxon>Bacillati</taxon>
        <taxon>Actinomycetota</taxon>
        <taxon>Actinomycetes</taxon>
        <taxon>Micromonosporales</taxon>
        <taxon>Micromonosporaceae</taxon>
        <taxon>Actinoplanes</taxon>
    </lineage>
</organism>
<name>A0A2T0KJE2_9ACTN</name>
<gene>
    <name evidence="2" type="ORF">CLV67_103394</name>
</gene>
<evidence type="ECO:0000313" key="2">
    <source>
        <dbReference type="EMBL" id="PRX23645.1"/>
    </source>
</evidence>
<sequence length="300" mass="33247">MARIRTVKPEFFTSLTVAGLSVEARLTFIGLWTHVDDQGRCVDDPRLIKAAVWPLDDRISSDVERDLKELTESSLILRYKVGERSYLCVRTWDEHQRINRPTKSKLPPPPESPEPPPSRSSASSQPAETPGSEPERKSPASESVTAHARLTEGSLAERKGTGNREQGREDPPTPRRPPEPPSDRDLGDPGQAEGIVATWIQSCHRRPPRQVINDVGRLVLEMLGDGTAPGDIEHGIRIWQAKGSNPRTLPSFVNQVMNARPRNVVAIDDHRPSITDQRVNAALELGRQMQAEADRKAIGS</sequence>